<dbReference type="SMART" id="SM00563">
    <property type="entry name" value="PlsC"/>
    <property type="match status" value="1"/>
</dbReference>
<feature type="domain" description="Phospholipid/glycerol acyltransferase" evidence="8">
    <location>
        <begin position="250"/>
        <end position="382"/>
    </location>
</feature>
<evidence type="ECO:0000256" key="1">
    <source>
        <dbReference type="ARBA" id="ARBA00004370"/>
    </source>
</evidence>
<evidence type="ECO:0000313" key="9">
    <source>
        <dbReference type="Proteomes" id="UP000694865"/>
    </source>
</evidence>
<proteinExistence type="inferred from homology"/>
<keyword evidence="7" id="KW-1133">Transmembrane helix</keyword>
<evidence type="ECO:0000256" key="7">
    <source>
        <dbReference type="SAM" id="Phobius"/>
    </source>
</evidence>
<evidence type="ECO:0000256" key="4">
    <source>
        <dbReference type="ARBA" id="ARBA00023136"/>
    </source>
</evidence>
<organism evidence="9 10">
    <name type="scientific">Saccoglossus kowalevskii</name>
    <name type="common">Acorn worm</name>
    <dbReference type="NCBI Taxonomy" id="10224"/>
    <lineage>
        <taxon>Eukaryota</taxon>
        <taxon>Metazoa</taxon>
        <taxon>Hemichordata</taxon>
        <taxon>Enteropneusta</taxon>
        <taxon>Harrimaniidae</taxon>
        <taxon>Saccoglossus</taxon>
    </lineage>
</organism>
<dbReference type="InterPro" id="IPR045520">
    <property type="entry name" value="GPAT/DHAPAT_C"/>
</dbReference>
<dbReference type="PIRSF" id="PIRSF000437">
    <property type="entry name" value="GPAT_DHAPAT"/>
    <property type="match status" value="1"/>
</dbReference>
<feature type="transmembrane region" description="Helical" evidence="7">
    <location>
        <begin position="197"/>
        <end position="220"/>
    </location>
</feature>
<keyword evidence="9" id="KW-1185">Reference proteome</keyword>
<evidence type="ECO:0000313" key="10">
    <source>
        <dbReference type="RefSeq" id="XP_002731403.1"/>
    </source>
</evidence>
<dbReference type="Proteomes" id="UP000694865">
    <property type="component" value="Unplaced"/>
</dbReference>
<keyword evidence="5 6" id="KW-0012">Acyltransferase</keyword>
<keyword evidence="7" id="KW-0812">Transmembrane</keyword>
<name>A0ABM0GJT2_SACKO</name>
<evidence type="ECO:0000256" key="5">
    <source>
        <dbReference type="ARBA" id="ARBA00023315"/>
    </source>
</evidence>
<dbReference type="PANTHER" id="PTHR12563">
    <property type="entry name" value="GLYCEROL-3-PHOSPHATE ACYLTRANSFERASE"/>
    <property type="match status" value="1"/>
</dbReference>
<dbReference type="PANTHER" id="PTHR12563:SF23">
    <property type="entry name" value="BCDNA.GH07066"/>
    <property type="match status" value="1"/>
</dbReference>
<dbReference type="InterPro" id="IPR022284">
    <property type="entry name" value="GPAT/DHAPAT"/>
</dbReference>
<dbReference type="InterPro" id="IPR002123">
    <property type="entry name" value="Plipid/glycerol_acylTrfase"/>
</dbReference>
<comment type="similarity">
    <text evidence="2 6">Belongs to the GPAT/DAPAT family.</text>
</comment>
<gene>
    <name evidence="10" type="primary">LOC100373399</name>
</gene>
<keyword evidence="3 6" id="KW-0808">Transferase</keyword>
<evidence type="ECO:0000256" key="3">
    <source>
        <dbReference type="ARBA" id="ARBA00022679"/>
    </source>
</evidence>
<dbReference type="GeneID" id="100373399"/>
<accession>A0ABM0GJT2</accession>
<evidence type="ECO:0000256" key="2">
    <source>
        <dbReference type="ARBA" id="ARBA00007937"/>
    </source>
</evidence>
<dbReference type="RefSeq" id="XP_002731403.1">
    <property type="nucleotide sequence ID" value="XM_002731357.2"/>
</dbReference>
<dbReference type="Pfam" id="PF01553">
    <property type="entry name" value="Acyltransferase"/>
    <property type="match status" value="1"/>
</dbReference>
<keyword evidence="4 7" id="KW-0472">Membrane</keyword>
<sequence>MDMTRLEEVYKKWEQRSLCGWGEVSKSAEHGDNKDNNRLSQWHTSNAKNRKVKTRSHSWNFTLELIPDLVSFKTTAPVYADQSRVLRPFMGRCCTKCVPISRGMFYDNDAPSMRLRDLLKVPPSSGFISRRFPVVAYEYGRKHSFNYPPSEKVITSVLNSDRVQAAIQKSAMSEVDDVESQPEKYPMALQKHASRAYYLLSTMVASISNKLIAFTGWFLLRVLCNFISGIQVHTGQMAMVKQASEKDIPLIFLPIHRSHLDYILITYILHQYDIKSPHVAAGDNLNIPIFGWILRHLGGFFIKRKLDKEDGKKDWVYRAILHNYMLEVLKQNQSLEFFIEGGRSRSGKALMPKGGLLSVVVDAYMDGTISDAYIVPIGISYEKILEGNFNREQMGNPKVKESFLSAIHGVYKVLRGDYGTVRVGFAEPFSLQEYLQSAQPYSPLSSDLTCNGPRSPKMKSVGSDNSIYGTDIVRDDLRTVIKGLADHVIYDAVHTQSIMSTNLLSFLLLTKFRQGATIDTISESFESVRQQIIAHGRDVGFSGKAAAIVNYASHLLGDNLVSRRKGKITDKAVSDADEKECVMGGPTGNDMLIPNTCLPDIFELSYYSNPVISVFLMEAVIATAISAVSEHNLQIQHGHEDYITVSRDALVHKATELCDLLQFEFTFIPPCGSLQTIIIDALERLTSSEIIQHEEPNSTCLNSQEKSWADRLVSSTSWKDEDDEQIQPDQLLRISLSAEHVDKLTFLQSMLGPLIESYWIAACNLIRLMDRDLPEAEYTSKLLCFAKERVYKGLSSYAESCALETLKTTIRLFIHWKVLDVYHDAANKKMIQLKESYREEEKLNALIDKIEDFKL</sequence>
<reference evidence="10" key="1">
    <citation type="submission" date="2025-08" db="UniProtKB">
        <authorList>
            <consortium name="RefSeq"/>
        </authorList>
    </citation>
    <scope>IDENTIFICATION</scope>
    <source>
        <tissue evidence="10">Testes</tissue>
    </source>
</reference>
<evidence type="ECO:0000256" key="6">
    <source>
        <dbReference type="PIRNR" id="PIRNR000437"/>
    </source>
</evidence>
<dbReference type="CDD" id="cd07993">
    <property type="entry name" value="LPLAT_DHAPAT-like"/>
    <property type="match status" value="1"/>
</dbReference>
<dbReference type="InterPro" id="IPR041728">
    <property type="entry name" value="GPAT/DHAPAT_LPLAT"/>
</dbReference>
<evidence type="ECO:0000259" key="8">
    <source>
        <dbReference type="SMART" id="SM00563"/>
    </source>
</evidence>
<dbReference type="Pfam" id="PF19277">
    <property type="entry name" value="GPAT_C"/>
    <property type="match status" value="1"/>
</dbReference>
<comment type="subcellular location">
    <subcellularLocation>
        <location evidence="1">Membrane</location>
    </subcellularLocation>
</comment>
<dbReference type="SUPFAM" id="SSF69593">
    <property type="entry name" value="Glycerol-3-phosphate (1)-acyltransferase"/>
    <property type="match status" value="1"/>
</dbReference>
<protein>
    <submittedName>
        <fullName evidence="10">Glycerol-3-phosphate acyltransferase 1, mitochondrial-like</fullName>
    </submittedName>
</protein>